<dbReference type="InterPro" id="IPR024338">
    <property type="entry name" value="MID1/Yam8"/>
</dbReference>
<reference evidence="3 4" key="1">
    <citation type="journal article" date="2016" name="Proc. Natl. Acad. Sci. U.S.A.">
        <title>Comparative genomics of biotechnologically important yeasts.</title>
        <authorList>
            <person name="Riley R."/>
            <person name="Haridas S."/>
            <person name="Wolfe K.H."/>
            <person name="Lopes M.R."/>
            <person name="Hittinger C.T."/>
            <person name="Goeker M."/>
            <person name="Salamov A.A."/>
            <person name="Wisecaver J.H."/>
            <person name="Long T.M."/>
            <person name="Calvey C.H."/>
            <person name="Aerts A.L."/>
            <person name="Barry K.W."/>
            <person name="Choi C."/>
            <person name="Clum A."/>
            <person name="Coughlan A.Y."/>
            <person name="Deshpande S."/>
            <person name="Douglass A.P."/>
            <person name="Hanson S.J."/>
            <person name="Klenk H.-P."/>
            <person name="LaButti K.M."/>
            <person name="Lapidus A."/>
            <person name="Lindquist E.A."/>
            <person name="Lipzen A.M."/>
            <person name="Meier-Kolthoff J.P."/>
            <person name="Ohm R.A."/>
            <person name="Otillar R.P."/>
            <person name="Pangilinan J.L."/>
            <person name="Peng Y."/>
            <person name="Rokas A."/>
            <person name="Rosa C.A."/>
            <person name="Scheuner C."/>
            <person name="Sibirny A.A."/>
            <person name="Slot J.C."/>
            <person name="Stielow J.B."/>
            <person name="Sun H."/>
            <person name="Kurtzman C.P."/>
            <person name="Blackwell M."/>
            <person name="Grigoriev I.V."/>
            <person name="Jeffries T.W."/>
        </authorList>
    </citation>
    <scope>NUCLEOTIDE SEQUENCE [LARGE SCALE GENOMIC DNA]</scope>
    <source>
        <strain evidence="3 4">NRRL Y-11557</strain>
    </source>
</reference>
<keyword evidence="1" id="KW-0812">Transmembrane</keyword>
<feature type="signal peptide" evidence="2">
    <location>
        <begin position="1"/>
        <end position="25"/>
    </location>
</feature>
<evidence type="ECO:0000256" key="1">
    <source>
        <dbReference type="SAM" id="Phobius"/>
    </source>
</evidence>
<evidence type="ECO:0000313" key="3">
    <source>
        <dbReference type="EMBL" id="ODQ75478.1"/>
    </source>
</evidence>
<protein>
    <recommendedName>
        <fullName evidence="5">FZ domain-containing protein</fullName>
    </recommendedName>
</protein>
<dbReference type="EMBL" id="KV454290">
    <property type="protein sequence ID" value="ODQ75478.1"/>
    <property type="molecule type" value="Genomic_DNA"/>
</dbReference>
<name>A0A1E3QD08_LIPST</name>
<dbReference type="GO" id="GO:0098703">
    <property type="term" value="P:calcium ion import across plasma membrane"/>
    <property type="evidence" value="ECO:0007669"/>
    <property type="project" value="InterPro"/>
</dbReference>
<accession>A0A1E3QD08</accession>
<dbReference type="Proteomes" id="UP000094385">
    <property type="component" value="Unassembled WGS sequence"/>
</dbReference>
<organism evidence="3 4">
    <name type="scientific">Lipomyces starkeyi NRRL Y-11557</name>
    <dbReference type="NCBI Taxonomy" id="675824"/>
    <lineage>
        <taxon>Eukaryota</taxon>
        <taxon>Fungi</taxon>
        <taxon>Dikarya</taxon>
        <taxon>Ascomycota</taxon>
        <taxon>Saccharomycotina</taxon>
        <taxon>Lipomycetes</taxon>
        <taxon>Lipomycetales</taxon>
        <taxon>Lipomycetaceae</taxon>
        <taxon>Lipomyces</taxon>
    </lineage>
</organism>
<feature type="chain" id="PRO_5009134173" description="FZ domain-containing protein" evidence="2">
    <location>
        <begin position="26"/>
        <end position="567"/>
    </location>
</feature>
<dbReference type="PANTHER" id="PTHR39142">
    <property type="entry name" value="MID1P"/>
    <property type="match status" value="1"/>
</dbReference>
<evidence type="ECO:0008006" key="5">
    <source>
        <dbReference type="Google" id="ProtNLM"/>
    </source>
</evidence>
<dbReference type="AlphaFoldDB" id="A0A1E3QD08"/>
<dbReference type="PANTHER" id="PTHR39142:SF1">
    <property type="entry name" value="AEL197CP"/>
    <property type="match status" value="1"/>
</dbReference>
<evidence type="ECO:0000313" key="4">
    <source>
        <dbReference type="Proteomes" id="UP000094385"/>
    </source>
</evidence>
<proteinExistence type="predicted"/>
<evidence type="ECO:0000256" key="2">
    <source>
        <dbReference type="SAM" id="SignalP"/>
    </source>
</evidence>
<keyword evidence="1" id="KW-1133">Transmembrane helix</keyword>
<dbReference type="STRING" id="675824.A0A1E3QD08"/>
<dbReference type="GO" id="GO:0005262">
    <property type="term" value="F:calcium channel activity"/>
    <property type="evidence" value="ECO:0007669"/>
    <property type="project" value="InterPro"/>
</dbReference>
<keyword evidence="4" id="KW-1185">Reference proteome</keyword>
<sequence length="567" mass="61791">MRLRILLILEIILALPLGLCSLALSDKDISEDIHIWPTPVLGPEDDIGLNMDNFGGGIVGLFGQVRFESTGIKLEETHAQNMVKIRDIAPATLTPFSITRGNTATFSFTNTDSQSVDWYIFAAVCTQPSGKQDSTPLLDAYVSDLALRFVGKVKALDQSTENASVQYNDTLKDGVFNSHFSVEASGTINVDIIAPNYDDNSWDGAWTGQIFAALYQFDGTGDLLDTTIVDTDSSSVLLATGALSNTTTNPPYDMYVYDDNNNSIRSLNGSYCAITSGGFAVQAGNTSIMTTLLGNNTREIMFAEGLNSASRYQAYVVEGNSTVSGTGVIQGFVEFTTKTNSTCQLIYGLGFCDEVGYAVPSNTSLSRDDLRSWYDGLAVELYSGFNKSMQIIPCDVNIDVRYTIMRTCDQCRASYKRWLCLSLIPRCYESSTNLALVDGHHDSSGLPEISGLAYRTSGTSRNSFLNDELNPDDYTELMPCSYVCHKVMQDCPFNLQFLCPLPRKGLYQAYGLLNDTLHNGDVFDLDTATCNFLSPVDAFSASVPSLGCINVKVTVAIVLGLIVFVMS</sequence>
<dbReference type="Pfam" id="PF12929">
    <property type="entry name" value="Mid1"/>
    <property type="match status" value="1"/>
</dbReference>
<gene>
    <name evidence="3" type="ORF">LIPSTDRAFT_61096</name>
</gene>
<feature type="transmembrane region" description="Helical" evidence="1">
    <location>
        <begin position="549"/>
        <end position="566"/>
    </location>
</feature>
<keyword evidence="2" id="KW-0732">Signal</keyword>
<dbReference type="OrthoDB" id="5405745at2759"/>
<keyword evidence="1" id="KW-0472">Membrane</keyword>